<dbReference type="SUPFAM" id="SSF53383">
    <property type="entry name" value="PLP-dependent transferases"/>
    <property type="match status" value="1"/>
</dbReference>
<evidence type="ECO:0000256" key="1">
    <source>
        <dbReference type="ARBA" id="ARBA00005384"/>
    </source>
</evidence>
<evidence type="ECO:0000313" key="7">
    <source>
        <dbReference type="EMBL" id="NIA70482.1"/>
    </source>
</evidence>
<proteinExistence type="inferred from homology"/>
<dbReference type="InterPro" id="IPR036390">
    <property type="entry name" value="WH_DNA-bd_sf"/>
</dbReference>
<protein>
    <submittedName>
        <fullName evidence="7">PLP-dependent aminotransferase family protein</fullName>
    </submittedName>
</protein>
<dbReference type="PROSITE" id="PS50949">
    <property type="entry name" value="HTH_GNTR"/>
    <property type="match status" value="1"/>
</dbReference>
<keyword evidence="7" id="KW-0808">Transferase</keyword>
<accession>A0A967KAH4</accession>
<name>A0A967KAH4_9PROT</name>
<dbReference type="GO" id="GO:0030170">
    <property type="term" value="F:pyridoxal phosphate binding"/>
    <property type="evidence" value="ECO:0007669"/>
    <property type="project" value="InterPro"/>
</dbReference>
<dbReference type="SMART" id="SM00345">
    <property type="entry name" value="HTH_GNTR"/>
    <property type="match status" value="1"/>
</dbReference>
<dbReference type="InterPro" id="IPR004839">
    <property type="entry name" value="Aminotransferase_I/II_large"/>
</dbReference>
<dbReference type="SUPFAM" id="SSF46785">
    <property type="entry name" value="Winged helix' DNA-binding domain"/>
    <property type="match status" value="1"/>
</dbReference>
<evidence type="ECO:0000256" key="2">
    <source>
        <dbReference type="ARBA" id="ARBA00022898"/>
    </source>
</evidence>
<dbReference type="InterPro" id="IPR015424">
    <property type="entry name" value="PyrdxlP-dep_Trfase"/>
</dbReference>
<dbReference type="GO" id="GO:0003700">
    <property type="term" value="F:DNA-binding transcription factor activity"/>
    <property type="evidence" value="ECO:0007669"/>
    <property type="project" value="InterPro"/>
</dbReference>
<dbReference type="Gene3D" id="3.40.640.10">
    <property type="entry name" value="Type I PLP-dependent aspartate aminotransferase-like (Major domain)"/>
    <property type="match status" value="1"/>
</dbReference>
<dbReference type="PANTHER" id="PTHR46577">
    <property type="entry name" value="HTH-TYPE TRANSCRIPTIONAL REGULATORY PROTEIN GABR"/>
    <property type="match status" value="1"/>
</dbReference>
<dbReference type="Pfam" id="PF00155">
    <property type="entry name" value="Aminotran_1_2"/>
    <property type="match status" value="1"/>
</dbReference>
<evidence type="ECO:0000256" key="5">
    <source>
        <dbReference type="ARBA" id="ARBA00023163"/>
    </source>
</evidence>
<dbReference type="EMBL" id="JAAQPH010000014">
    <property type="protein sequence ID" value="NIA70482.1"/>
    <property type="molecule type" value="Genomic_DNA"/>
</dbReference>
<dbReference type="GO" id="GO:0008483">
    <property type="term" value="F:transaminase activity"/>
    <property type="evidence" value="ECO:0007669"/>
    <property type="project" value="UniProtKB-KW"/>
</dbReference>
<dbReference type="Gene3D" id="1.10.10.10">
    <property type="entry name" value="Winged helix-like DNA-binding domain superfamily/Winged helix DNA-binding domain"/>
    <property type="match status" value="1"/>
</dbReference>
<feature type="domain" description="HTH gntR-type" evidence="6">
    <location>
        <begin position="13"/>
        <end position="81"/>
    </location>
</feature>
<dbReference type="CDD" id="cd07377">
    <property type="entry name" value="WHTH_GntR"/>
    <property type="match status" value="1"/>
</dbReference>
<keyword evidence="5" id="KW-0804">Transcription</keyword>
<keyword evidence="4" id="KW-0238">DNA-binding</keyword>
<dbReference type="InterPro" id="IPR015422">
    <property type="entry name" value="PyrdxlP-dep_Trfase_small"/>
</dbReference>
<dbReference type="Pfam" id="PF00392">
    <property type="entry name" value="GntR"/>
    <property type="match status" value="1"/>
</dbReference>
<evidence type="ECO:0000259" key="6">
    <source>
        <dbReference type="PROSITE" id="PS50949"/>
    </source>
</evidence>
<organism evidence="7 8">
    <name type="scientific">Pelagibius litoralis</name>
    <dbReference type="NCBI Taxonomy" id="374515"/>
    <lineage>
        <taxon>Bacteria</taxon>
        <taxon>Pseudomonadati</taxon>
        <taxon>Pseudomonadota</taxon>
        <taxon>Alphaproteobacteria</taxon>
        <taxon>Rhodospirillales</taxon>
        <taxon>Rhodovibrionaceae</taxon>
        <taxon>Pelagibius</taxon>
    </lineage>
</organism>
<dbReference type="Proteomes" id="UP000761264">
    <property type="component" value="Unassembled WGS sequence"/>
</dbReference>
<dbReference type="RefSeq" id="WP_167227135.1">
    <property type="nucleotide sequence ID" value="NZ_JAAQPH010000014.1"/>
</dbReference>
<keyword evidence="3" id="KW-0805">Transcription regulation</keyword>
<dbReference type="Gene3D" id="3.90.1150.10">
    <property type="entry name" value="Aspartate Aminotransferase, domain 1"/>
    <property type="match status" value="1"/>
</dbReference>
<dbReference type="CDD" id="cd00609">
    <property type="entry name" value="AAT_like"/>
    <property type="match status" value="1"/>
</dbReference>
<evidence type="ECO:0000256" key="4">
    <source>
        <dbReference type="ARBA" id="ARBA00023125"/>
    </source>
</evidence>
<dbReference type="InterPro" id="IPR036388">
    <property type="entry name" value="WH-like_DNA-bd_sf"/>
</dbReference>
<gene>
    <name evidence="7" type="ORF">HBA54_17945</name>
</gene>
<comment type="caution">
    <text evidence="7">The sequence shown here is derived from an EMBL/GenBank/DDBJ whole genome shotgun (WGS) entry which is preliminary data.</text>
</comment>
<evidence type="ECO:0000313" key="8">
    <source>
        <dbReference type="Proteomes" id="UP000761264"/>
    </source>
</evidence>
<reference evidence="7" key="1">
    <citation type="submission" date="2020-03" db="EMBL/GenBank/DDBJ databases">
        <title>Genome of Pelagibius litoralis DSM 21314T.</title>
        <authorList>
            <person name="Wang G."/>
        </authorList>
    </citation>
    <scope>NUCLEOTIDE SEQUENCE</scope>
    <source>
        <strain evidence="7">DSM 21314</strain>
    </source>
</reference>
<keyword evidence="2" id="KW-0663">Pyridoxal phosphate</keyword>
<evidence type="ECO:0000256" key="3">
    <source>
        <dbReference type="ARBA" id="ARBA00023015"/>
    </source>
</evidence>
<comment type="similarity">
    <text evidence="1">In the C-terminal section; belongs to the class-I pyridoxal-phosphate-dependent aminotransferase family.</text>
</comment>
<dbReference type="AlphaFoldDB" id="A0A967KAH4"/>
<dbReference type="GO" id="GO:0003677">
    <property type="term" value="F:DNA binding"/>
    <property type="evidence" value="ECO:0007669"/>
    <property type="project" value="UniProtKB-KW"/>
</dbReference>
<dbReference type="InterPro" id="IPR015421">
    <property type="entry name" value="PyrdxlP-dep_Trfase_major"/>
</dbReference>
<keyword evidence="8" id="KW-1185">Reference proteome</keyword>
<dbReference type="InterPro" id="IPR000524">
    <property type="entry name" value="Tscrpt_reg_HTH_GntR"/>
</dbReference>
<keyword evidence="7" id="KW-0032">Aminotransferase</keyword>
<sequence>MTKWTPQIAEAAGPRYIAIADALAGDITGGRLKPGDRLPTHRDLAWHLGVTVGTVSRAYAEAERRGLTSGEVGRGTFVNAPASNEHLHRWNDAPAGMIPMRSSFPIPCPEESAIAEVMARCAADPRAMEMLGYQPQRGLAEHRQAGAEWITQNGFEVTADQVTITAGAHHGMLVVLAAVTRPGDHIVADCLTYPGMLSLARLLGLRLDGLARDRDGPLPDAFEDACRAHDVKAIYLCPTLHNPTSVTIPDERRRALAAVAQRYNVAIVEDDVFGFLVDDRPAPVSAHAPELGHYIVGISKTISAGLRIGFVVSPDDIQARLSQAINATCWMACPLTAEIAAELIRSGVAAKVAAGRRRAAAERRRLALEAFDGWDFECDPGANFLWLNLPDPWRSNEFVAEAERRGVLVTPGDVFQVGRRDSIHAVRVCFGPPRDDDTLRRGLKILAGQLREGPSYAFSSMV</sequence>
<dbReference type="PANTHER" id="PTHR46577:SF1">
    <property type="entry name" value="HTH-TYPE TRANSCRIPTIONAL REGULATORY PROTEIN GABR"/>
    <property type="match status" value="1"/>
</dbReference>
<dbReference type="InterPro" id="IPR051446">
    <property type="entry name" value="HTH_trans_reg/aminotransferase"/>
</dbReference>